<dbReference type="HOGENOM" id="CLU_077168_4_1_11"/>
<evidence type="ECO:0000313" key="12">
    <source>
        <dbReference type="Proteomes" id="UP000002007"/>
    </source>
</evidence>
<evidence type="ECO:0000256" key="10">
    <source>
        <dbReference type="RuleBase" id="RU363066"/>
    </source>
</evidence>
<evidence type="ECO:0000256" key="9">
    <source>
        <dbReference type="ARBA" id="ARBA00048090"/>
    </source>
</evidence>
<evidence type="ECO:0000256" key="5">
    <source>
        <dbReference type="ARBA" id="ARBA00022741"/>
    </source>
</evidence>
<evidence type="ECO:0000256" key="4">
    <source>
        <dbReference type="ARBA" id="ARBA00022679"/>
    </source>
</evidence>
<evidence type="ECO:0000256" key="1">
    <source>
        <dbReference type="ARBA" id="ARBA00004761"/>
    </source>
</evidence>
<evidence type="ECO:0000256" key="2">
    <source>
        <dbReference type="ARBA" id="ARBA00008420"/>
    </source>
</evidence>
<dbReference type="NCBIfam" id="TIGR01313">
    <property type="entry name" value="therm_gnt_kin"/>
    <property type="match status" value="1"/>
</dbReference>
<dbReference type="GO" id="GO:0019521">
    <property type="term" value="P:D-gluconate metabolic process"/>
    <property type="evidence" value="ECO:0007669"/>
    <property type="project" value="UniProtKB-KW"/>
</dbReference>
<evidence type="ECO:0000256" key="6">
    <source>
        <dbReference type="ARBA" id="ARBA00022777"/>
    </source>
</evidence>
<dbReference type="Proteomes" id="UP000002007">
    <property type="component" value="Chromosome"/>
</dbReference>
<dbReference type="EC" id="2.7.1.12" evidence="3 10"/>
<evidence type="ECO:0000313" key="11">
    <source>
        <dbReference type="EMBL" id="ABY23748.1"/>
    </source>
</evidence>
<dbReference type="KEGG" id="rsa:RSal33209_2015"/>
<comment type="pathway">
    <text evidence="1">Carbohydrate acid metabolism.</text>
</comment>
<dbReference type="GO" id="GO:0046316">
    <property type="term" value="F:gluconokinase activity"/>
    <property type="evidence" value="ECO:0007669"/>
    <property type="project" value="UniProtKB-EC"/>
</dbReference>
<keyword evidence="5 10" id="KW-0547">Nucleotide-binding</keyword>
<evidence type="ECO:0000256" key="7">
    <source>
        <dbReference type="ARBA" id="ARBA00022840"/>
    </source>
</evidence>
<accession>A9WSG0</accession>
<dbReference type="AlphaFoldDB" id="A9WSG0"/>
<protein>
    <recommendedName>
        <fullName evidence="3 10">Gluconokinase</fullName>
        <ecNumber evidence="3 10">2.7.1.12</ecNumber>
    </recommendedName>
</protein>
<organism evidence="11 12">
    <name type="scientific">Renibacterium salmoninarum (strain ATCC 33209 / DSM 20767 / JCM 11484 / NBRC 15589 / NCIMB 2235)</name>
    <dbReference type="NCBI Taxonomy" id="288705"/>
    <lineage>
        <taxon>Bacteria</taxon>
        <taxon>Bacillati</taxon>
        <taxon>Actinomycetota</taxon>
        <taxon>Actinomycetes</taxon>
        <taxon>Micrococcales</taxon>
        <taxon>Micrococcaceae</taxon>
        <taxon>Renibacterium</taxon>
    </lineage>
</organism>
<reference evidence="12" key="1">
    <citation type="journal article" date="2008" name="J. Bacteriol.">
        <title>Genome sequence of the fish pathogen Renibacterium salmoninarum suggests reductive evolution away from an environmental Arthrobacter ancestor.</title>
        <authorList>
            <person name="Wiens G.D."/>
            <person name="Rockey D.D."/>
            <person name="Wu Z."/>
            <person name="Chang J."/>
            <person name="Levy R."/>
            <person name="Crane S."/>
            <person name="Chen D.S."/>
            <person name="Capri G.R."/>
            <person name="Burnett J.R."/>
            <person name="Sudheesh P.S."/>
            <person name="Schipma M.J."/>
            <person name="Burd H."/>
            <person name="Bhattacharyya A."/>
            <person name="Rhodes L.D."/>
            <person name="Kaul R."/>
            <person name="Strom M.S."/>
        </authorList>
    </citation>
    <scope>NUCLEOTIDE SEQUENCE [LARGE SCALE GENOMIC DNA]</scope>
    <source>
        <strain evidence="12">ATCC 33209 / DSM 20767 / JCM 11484 / NBRC 15589 / NCIMB 2235</strain>
    </source>
</reference>
<keyword evidence="8" id="KW-0311">Gluconate utilization</keyword>
<keyword evidence="4 10" id="KW-0808">Transferase</keyword>
<dbReference type="PANTHER" id="PTHR43442:SF3">
    <property type="entry name" value="GLUCONOKINASE-RELATED"/>
    <property type="match status" value="1"/>
</dbReference>
<dbReference type="eggNOG" id="COG3265">
    <property type="taxonomic scope" value="Bacteria"/>
</dbReference>
<keyword evidence="6 10" id="KW-0418">Kinase</keyword>
<gene>
    <name evidence="11" type="ordered locus">RSal33209_2015</name>
</gene>
<keyword evidence="7 10" id="KW-0067">ATP-binding</keyword>
<dbReference type="RefSeq" id="WP_012245418.1">
    <property type="nucleotide sequence ID" value="NC_010168.1"/>
</dbReference>
<proteinExistence type="inferred from homology"/>
<evidence type="ECO:0000256" key="8">
    <source>
        <dbReference type="ARBA" id="ARBA00023064"/>
    </source>
</evidence>
<sequence>MSAQPIVVVMGVSGSGKSTVAALLAGRLGWDYLEGDDLHPAENVAKMSAGIALQDEDRLPWLEKIALWIAEHEASGRPAVVTCSALKKSYRQRLISQSTKPSATIFVNLSGSREEISKRLSARHGHFMPTALLDSQFSALEIPSDDENSITVNISHSPADEAAEIVQRLRLKAD</sequence>
<dbReference type="SUPFAM" id="SSF52540">
    <property type="entry name" value="P-loop containing nucleoside triphosphate hydrolases"/>
    <property type="match status" value="1"/>
</dbReference>
<dbReference type="FunFam" id="3.40.50.300:FF:000522">
    <property type="entry name" value="Gluconokinase"/>
    <property type="match status" value="1"/>
</dbReference>
<dbReference type="InterPro" id="IPR027417">
    <property type="entry name" value="P-loop_NTPase"/>
</dbReference>
<dbReference type="GO" id="GO:0005524">
    <property type="term" value="F:ATP binding"/>
    <property type="evidence" value="ECO:0007669"/>
    <property type="project" value="UniProtKB-KW"/>
</dbReference>
<dbReference type="Pfam" id="PF13671">
    <property type="entry name" value="AAA_33"/>
    <property type="match status" value="1"/>
</dbReference>
<comment type="catalytic activity">
    <reaction evidence="9 10">
        <text>D-gluconate + ATP = 6-phospho-D-gluconate + ADP + H(+)</text>
        <dbReference type="Rhea" id="RHEA:19433"/>
        <dbReference type="ChEBI" id="CHEBI:15378"/>
        <dbReference type="ChEBI" id="CHEBI:18391"/>
        <dbReference type="ChEBI" id="CHEBI:30616"/>
        <dbReference type="ChEBI" id="CHEBI:58759"/>
        <dbReference type="ChEBI" id="CHEBI:456216"/>
        <dbReference type="EC" id="2.7.1.12"/>
    </reaction>
</comment>
<dbReference type="EMBL" id="CP000910">
    <property type="protein sequence ID" value="ABY23748.1"/>
    <property type="molecule type" value="Genomic_DNA"/>
</dbReference>
<keyword evidence="12" id="KW-1185">Reference proteome</keyword>
<name>A9WSG0_RENSM</name>
<comment type="similarity">
    <text evidence="2 10">Belongs to the gluconokinase GntK/GntV family.</text>
</comment>
<dbReference type="Gene3D" id="3.40.50.300">
    <property type="entry name" value="P-loop containing nucleotide triphosphate hydrolases"/>
    <property type="match status" value="1"/>
</dbReference>
<dbReference type="STRING" id="288705.RSal33209_2015"/>
<dbReference type="GO" id="GO:0005737">
    <property type="term" value="C:cytoplasm"/>
    <property type="evidence" value="ECO:0007669"/>
    <property type="project" value="TreeGrafter"/>
</dbReference>
<evidence type="ECO:0000256" key="3">
    <source>
        <dbReference type="ARBA" id="ARBA00012054"/>
    </source>
</evidence>
<dbReference type="CDD" id="cd02021">
    <property type="entry name" value="GntK"/>
    <property type="match status" value="1"/>
</dbReference>
<dbReference type="InterPro" id="IPR006001">
    <property type="entry name" value="Therm_gnt_kin"/>
</dbReference>
<dbReference type="PANTHER" id="PTHR43442">
    <property type="entry name" value="GLUCONOKINASE-RELATED"/>
    <property type="match status" value="1"/>
</dbReference>